<dbReference type="PATRIC" id="fig|246787.4.peg.3427"/>
<accession>A0A0P0GE66</accession>
<feature type="domain" description="Sialate O-acetylesterase" evidence="3">
    <location>
        <begin position="103"/>
        <end position="205"/>
    </location>
</feature>
<dbReference type="Gene3D" id="2.60.120.260">
    <property type="entry name" value="Galactose-binding domain-like"/>
    <property type="match status" value="1"/>
</dbReference>
<name>A0A0P0GE66_9BACE</name>
<dbReference type="KEGG" id="bcel:BcellWH2_03312"/>
<keyword evidence="1 4" id="KW-0378">Hydrolase</keyword>
<sequence length="640" mass="72749">MKRIYISTLLMLFVVTAFAKVKLPNTISDNMMIQRDKPVSVWGWADSGERVTVSLNGQTMKTKAGKDKIWEVQLPAMPYGGPYEMTVQGNTNTIVLKNILIGDIWVCGGQSNMEWLMQDVRNADYEIKNANCPTIRLLHINRAMSNKPELDVDTSGWMECTSQTVPRFTAVGYFFARELQKEIDVPIGLISSSWGGTVVETWTSMEEMGKIPGYAERVKMMCDPGFFHKFEKKDQPDIYQVLESDKGLSEKWYLPETNITKWKETHLPGMWGGMRIYGDGVIWFRKEFDLTAEQAKEPIVISLGAIDDWDVTYLNGQEIGKMDSYNTPREYIVSPERLKVGRNVLVVKAVNHTGDGGFTGEMKQMYCLTANERIPLAGDWKYRVSQIIETTETLGPNSYPSLLYNAMLAPLTKFPIKGTIWYQGESNSGDAYRYRSLFPNMIRDWRKQWKYAEMPFYWVQLANFMKPAEEPGQSDWAELRESQHLTLELPYTGEALAIDIGETEDIHPRNKQDVGHRLALNALAKTYGKEVEFSGPEYQSMKIDGNRIILTFNHIAQGLVAKDKYGYLKGFTIAGADQKFVYAQAAIKGNTIVVSSDEIENPVAVRYAWADNPIDANLYNSVGLPASPFRTDTWKVRTQY</sequence>
<evidence type="ECO:0000313" key="5">
    <source>
        <dbReference type="Proteomes" id="UP000061809"/>
    </source>
</evidence>
<dbReference type="GO" id="GO:0001681">
    <property type="term" value="F:sialate O-acetylesterase activity"/>
    <property type="evidence" value="ECO:0007669"/>
    <property type="project" value="InterPro"/>
</dbReference>
<dbReference type="InterPro" id="IPR036514">
    <property type="entry name" value="SGNH_hydro_sf"/>
</dbReference>
<evidence type="ECO:0000313" key="4">
    <source>
        <dbReference type="EMBL" id="ALJ60545.1"/>
    </source>
</evidence>
<dbReference type="Proteomes" id="UP000061809">
    <property type="component" value="Chromosome"/>
</dbReference>
<dbReference type="PANTHER" id="PTHR22901:SF0">
    <property type="entry name" value="SIALATE O-ACETYLESTERASE"/>
    <property type="match status" value="1"/>
</dbReference>
<evidence type="ECO:0000256" key="1">
    <source>
        <dbReference type="ARBA" id="ARBA00022801"/>
    </source>
</evidence>
<dbReference type="AlphaFoldDB" id="A0A0P0GE66"/>
<organism evidence="4 5">
    <name type="scientific">Bacteroides cellulosilyticus</name>
    <dbReference type="NCBI Taxonomy" id="246787"/>
    <lineage>
        <taxon>Bacteria</taxon>
        <taxon>Pseudomonadati</taxon>
        <taxon>Bacteroidota</taxon>
        <taxon>Bacteroidia</taxon>
        <taxon>Bacteroidales</taxon>
        <taxon>Bacteroidaceae</taxon>
        <taxon>Bacteroides</taxon>
    </lineage>
</organism>
<feature type="domain" description="Sialate O-acetylesterase" evidence="3">
    <location>
        <begin position="401"/>
        <end position="520"/>
    </location>
</feature>
<evidence type="ECO:0000256" key="2">
    <source>
        <dbReference type="SAM" id="SignalP"/>
    </source>
</evidence>
<dbReference type="SUPFAM" id="SSF49785">
    <property type="entry name" value="Galactose-binding domain-like"/>
    <property type="match status" value="1"/>
</dbReference>
<dbReference type="InterPro" id="IPR005181">
    <property type="entry name" value="SASA"/>
</dbReference>
<protein>
    <submittedName>
        <fullName evidence="4">Glycosyl hydrolases family 2, sugar binding domain</fullName>
    </submittedName>
</protein>
<dbReference type="Gene3D" id="3.40.50.1110">
    <property type="entry name" value="SGNH hydrolase"/>
    <property type="match status" value="1"/>
</dbReference>
<feature type="signal peptide" evidence="2">
    <location>
        <begin position="1"/>
        <end position="19"/>
    </location>
</feature>
<dbReference type="PANTHER" id="PTHR22901">
    <property type="entry name" value="SIALATE O-ACETYLESTERASE"/>
    <property type="match status" value="1"/>
</dbReference>
<dbReference type="EMBL" id="CP012801">
    <property type="protein sequence ID" value="ALJ60545.1"/>
    <property type="molecule type" value="Genomic_DNA"/>
</dbReference>
<dbReference type="SUPFAM" id="SSF52266">
    <property type="entry name" value="SGNH hydrolase"/>
    <property type="match status" value="1"/>
</dbReference>
<dbReference type="InterPro" id="IPR039329">
    <property type="entry name" value="SIAE"/>
</dbReference>
<gene>
    <name evidence="4" type="ORF">BcellWH2_03312</name>
</gene>
<dbReference type="Pfam" id="PF03629">
    <property type="entry name" value="SASA"/>
    <property type="match status" value="2"/>
</dbReference>
<dbReference type="RefSeq" id="WP_026367194.1">
    <property type="nucleotide sequence ID" value="NZ_CP012801.1"/>
</dbReference>
<dbReference type="InterPro" id="IPR008979">
    <property type="entry name" value="Galactose-bd-like_sf"/>
</dbReference>
<feature type="chain" id="PRO_5006047512" evidence="2">
    <location>
        <begin position="20"/>
        <end position="640"/>
    </location>
</feature>
<evidence type="ECO:0000259" key="3">
    <source>
        <dbReference type="Pfam" id="PF03629"/>
    </source>
</evidence>
<reference evidence="4 5" key="1">
    <citation type="journal article" date="2015" name="Science">
        <title>Genetic determinants of in vivo fitness and diet responsiveness in multiple human gut Bacteroides.</title>
        <authorList>
            <person name="Wu M."/>
            <person name="McNulty N.P."/>
            <person name="Rodionov D.A."/>
            <person name="Khoroshkin M.S."/>
            <person name="Griffin N.W."/>
            <person name="Cheng J."/>
            <person name="Latreille P."/>
            <person name="Kerstetter R.A."/>
            <person name="Terrapon N."/>
            <person name="Henrissat B."/>
            <person name="Osterman A.L."/>
            <person name="Gordon J.I."/>
        </authorList>
    </citation>
    <scope>NUCLEOTIDE SEQUENCE [LARGE SCALE GENOMIC DNA]</scope>
    <source>
        <strain evidence="4 5">WH2</strain>
    </source>
</reference>
<proteinExistence type="predicted"/>
<dbReference type="GO" id="GO:0005975">
    <property type="term" value="P:carbohydrate metabolic process"/>
    <property type="evidence" value="ECO:0007669"/>
    <property type="project" value="TreeGrafter"/>
</dbReference>
<keyword evidence="2" id="KW-0732">Signal</keyword>